<protein>
    <recommendedName>
        <fullName evidence="2">Inorganic pyrophosphatase domain-containing protein</fullName>
    </recommendedName>
</protein>
<gene>
    <name evidence="3" type="ORF">UFOVP114_68</name>
</gene>
<organism evidence="3">
    <name type="scientific">uncultured Caudovirales phage</name>
    <dbReference type="NCBI Taxonomy" id="2100421"/>
    <lineage>
        <taxon>Viruses</taxon>
        <taxon>Duplodnaviria</taxon>
        <taxon>Heunggongvirae</taxon>
        <taxon>Uroviricota</taxon>
        <taxon>Caudoviricetes</taxon>
        <taxon>Peduoviridae</taxon>
        <taxon>Maltschvirus</taxon>
        <taxon>Maltschvirus maltsch</taxon>
    </lineage>
</organism>
<proteinExistence type="predicted"/>
<accession>A0A6J5L2F8</accession>
<feature type="compositionally biased region" description="Basic and acidic residues" evidence="1">
    <location>
        <begin position="185"/>
        <end position="196"/>
    </location>
</feature>
<name>A0A6J5L2F8_9CAUD</name>
<feature type="region of interest" description="Disordered" evidence="1">
    <location>
        <begin position="169"/>
        <end position="196"/>
    </location>
</feature>
<dbReference type="EMBL" id="LR796230">
    <property type="protein sequence ID" value="CAB4128734.1"/>
    <property type="molecule type" value="Genomic_DNA"/>
</dbReference>
<feature type="domain" description="Inorganic pyrophosphatase" evidence="2">
    <location>
        <begin position="7"/>
        <end position="131"/>
    </location>
</feature>
<evidence type="ECO:0000259" key="2">
    <source>
        <dbReference type="Pfam" id="PF18823"/>
    </source>
</evidence>
<dbReference type="Pfam" id="PF18823">
    <property type="entry name" value="InPase"/>
    <property type="match status" value="1"/>
</dbReference>
<evidence type="ECO:0000256" key="1">
    <source>
        <dbReference type="SAM" id="MobiDB-lite"/>
    </source>
</evidence>
<sequence>MPPRALHGRIAWRGLRISIENRKGSWRHWFDPHANRSGSTFMHHPYGYLRGTEGDDGEHLDCYIGPDLHGAKHVHIVRQMKAPDFKRYDEAKAMIGFRSAADAKAAYLRQYDDPRFFGKLQSVHVDKFVHAVKNAANGKVIIKAAGHKYIARKRGPHAHWEYVYRAPVDRTRKPDDSPADGASGARDDARQQAERQADFDDGALSAATLHALAVSLVRKAVAMLHDASAFAPWQDATHGKGKALADLLGVPEAAESVRGAFALSVMDLAVETDWNKLHYGALGRGAAVHDAHLPQWLAVAIVQDHMTPDTGARLVSVEGARAAELLQHRHATIPFAVGLRVHDRLAAVAVGVHVRGRGLAEFREVSGDPMARQVLLERLAEQVGQTAAPRCIRLLLPEGRYDSAVQNAGFARATQQAADGWAVWEVKAA</sequence>
<reference evidence="3" key="1">
    <citation type="submission" date="2020-04" db="EMBL/GenBank/DDBJ databases">
        <authorList>
            <person name="Chiriac C."/>
            <person name="Salcher M."/>
            <person name="Ghai R."/>
            <person name="Kavagutti S V."/>
        </authorList>
    </citation>
    <scope>NUCLEOTIDE SEQUENCE</scope>
</reference>
<dbReference type="InterPro" id="IPR041595">
    <property type="entry name" value="Inorganic_Pase"/>
</dbReference>
<evidence type="ECO:0000313" key="3">
    <source>
        <dbReference type="EMBL" id="CAB4128734.1"/>
    </source>
</evidence>